<protein>
    <submittedName>
        <fullName evidence="1">MFS family arabinose efflux permease</fullName>
    </submittedName>
</protein>
<evidence type="ECO:0000313" key="2">
    <source>
        <dbReference type="Proteomes" id="UP001267290"/>
    </source>
</evidence>
<dbReference type="RefSeq" id="WP_310225749.1">
    <property type="nucleotide sequence ID" value="NZ_JAVDSB010000002.1"/>
</dbReference>
<gene>
    <name evidence="1" type="ORF">J2736_001889</name>
</gene>
<proteinExistence type="predicted"/>
<name>A0ABU1NV35_9BACL</name>
<reference evidence="1 2" key="1">
    <citation type="submission" date="2023-07" db="EMBL/GenBank/DDBJ databases">
        <title>Sorghum-associated microbial communities from plants grown in Nebraska, USA.</title>
        <authorList>
            <person name="Schachtman D."/>
        </authorList>
    </citation>
    <scope>NUCLEOTIDE SEQUENCE [LARGE SCALE GENOMIC DNA]</scope>
    <source>
        <strain evidence="1 2">CC258</strain>
    </source>
</reference>
<keyword evidence="2" id="KW-1185">Reference proteome</keyword>
<evidence type="ECO:0000313" key="1">
    <source>
        <dbReference type="EMBL" id="MDR6550702.1"/>
    </source>
</evidence>
<comment type="caution">
    <text evidence="1">The sequence shown here is derived from an EMBL/GenBank/DDBJ whole genome shotgun (WGS) entry which is preliminary data.</text>
</comment>
<dbReference type="EMBL" id="JAVDSB010000002">
    <property type="protein sequence ID" value="MDR6550702.1"/>
    <property type="molecule type" value="Genomic_DNA"/>
</dbReference>
<sequence>MAPRGPATQTYFIQQAPHSSSLVLSLNTSIIHLGLATGAGAGGAMISANSTVLYNPWMASFIVV</sequence>
<dbReference type="Proteomes" id="UP001267290">
    <property type="component" value="Unassembled WGS sequence"/>
</dbReference>
<accession>A0ABU1NV35</accession>
<organism evidence="1 2">
    <name type="scientific">Paenibacillus qinlingensis</name>
    <dbReference type="NCBI Taxonomy" id="1837343"/>
    <lineage>
        <taxon>Bacteria</taxon>
        <taxon>Bacillati</taxon>
        <taxon>Bacillota</taxon>
        <taxon>Bacilli</taxon>
        <taxon>Bacillales</taxon>
        <taxon>Paenibacillaceae</taxon>
        <taxon>Paenibacillus</taxon>
    </lineage>
</organism>